<reference evidence="1 2" key="1">
    <citation type="journal article" date="2019" name="Sci. Rep.">
        <title>Orb-weaving spider Araneus ventricosus genome elucidates the spidroin gene catalogue.</title>
        <authorList>
            <person name="Kono N."/>
            <person name="Nakamura H."/>
            <person name="Ohtoshi R."/>
            <person name="Moran D.A.P."/>
            <person name="Shinohara A."/>
            <person name="Yoshida Y."/>
            <person name="Fujiwara M."/>
            <person name="Mori M."/>
            <person name="Tomita M."/>
            <person name="Arakawa K."/>
        </authorList>
    </citation>
    <scope>NUCLEOTIDE SEQUENCE [LARGE SCALE GENOMIC DNA]</scope>
</reference>
<keyword evidence="2" id="KW-1185">Reference proteome</keyword>
<evidence type="ECO:0000313" key="2">
    <source>
        <dbReference type="Proteomes" id="UP000499080"/>
    </source>
</evidence>
<protein>
    <submittedName>
        <fullName evidence="1">Uncharacterized protein</fullName>
    </submittedName>
</protein>
<gene>
    <name evidence="1" type="ORF">AVEN_269985_1</name>
</gene>
<comment type="caution">
    <text evidence="1">The sequence shown here is derived from an EMBL/GenBank/DDBJ whole genome shotgun (WGS) entry which is preliminary data.</text>
</comment>
<proteinExistence type="predicted"/>
<evidence type="ECO:0000313" key="1">
    <source>
        <dbReference type="EMBL" id="GBN70037.1"/>
    </source>
</evidence>
<sequence length="69" mass="7929">MSFFSRCVSEEEEGWEQSPALVIAVLARKSLHNFLLRIWLVMVDKALNEKSDGVPAAIPRYRKMCRHPA</sequence>
<accession>A0A4Y2R2Y4</accession>
<dbReference type="AlphaFoldDB" id="A0A4Y2R2Y4"/>
<name>A0A4Y2R2Y4_ARAVE</name>
<organism evidence="1 2">
    <name type="scientific">Araneus ventricosus</name>
    <name type="common">Orbweaver spider</name>
    <name type="synonym">Epeira ventricosa</name>
    <dbReference type="NCBI Taxonomy" id="182803"/>
    <lineage>
        <taxon>Eukaryota</taxon>
        <taxon>Metazoa</taxon>
        <taxon>Ecdysozoa</taxon>
        <taxon>Arthropoda</taxon>
        <taxon>Chelicerata</taxon>
        <taxon>Arachnida</taxon>
        <taxon>Araneae</taxon>
        <taxon>Araneomorphae</taxon>
        <taxon>Entelegynae</taxon>
        <taxon>Araneoidea</taxon>
        <taxon>Araneidae</taxon>
        <taxon>Araneus</taxon>
    </lineage>
</organism>
<dbReference type="EMBL" id="BGPR01015636">
    <property type="protein sequence ID" value="GBN70037.1"/>
    <property type="molecule type" value="Genomic_DNA"/>
</dbReference>
<dbReference type="Proteomes" id="UP000499080">
    <property type="component" value="Unassembled WGS sequence"/>
</dbReference>